<keyword evidence="2" id="KW-0285">Flavoprotein</keyword>
<dbReference type="InterPro" id="IPR002937">
    <property type="entry name" value="Amino_oxidase"/>
</dbReference>
<keyword evidence="4" id="KW-0560">Oxidoreductase</keyword>
<evidence type="ECO:0000256" key="5">
    <source>
        <dbReference type="ARBA" id="ARBA00023133"/>
    </source>
</evidence>
<dbReference type="Pfam" id="PF01593">
    <property type="entry name" value="Amino_oxidase"/>
    <property type="match status" value="1"/>
</dbReference>
<dbReference type="InterPro" id="IPR036188">
    <property type="entry name" value="FAD/NAD-bd_sf"/>
</dbReference>
<evidence type="ECO:0000256" key="1">
    <source>
        <dbReference type="ARBA" id="ARBA00001974"/>
    </source>
</evidence>
<gene>
    <name evidence="8" type="ORF">SAMN05216277_101185</name>
</gene>
<comment type="pathway">
    <text evidence="6">Porphyrin-containing compound metabolism.</text>
</comment>
<feature type="domain" description="Amine oxidase" evidence="7">
    <location>
        <begin position="24"/>
        <end position="381"/>
    </location>
</feature>
<evidence type="ECO:0000256" key="4">
    <source>
        <dbReference type="ARBA" id="ARBA00023002"/>
    </source>
</evidence>
<keyword evidence="9" id="KW-1185">Reference proteome</keyword>
<dbReference type="Gene3D" id="3.90.660.20">
    <property type="entry name" value="Protoporphyrinogen oxidase, mitochondrial, domain 2"/>
    <property type="match status" value="1"/>
</dbReference>
<dbReference type="Proteomes" id="UP000183769">
    <property type="component" value="Unassembled WGS sequence"/>
</dbReference>
<dbReference type="Gene3D" id="3.50.50.60">
    <property type="entry name" value="FAD/NAD(P)-binding domain"/>
    <property type="match status" value="1"/>
</dbReference>
<reference evidence="9" key="1">
    <citation type="submission" date="2016-10" db="EMBL/GenBank/DDBJ databases">
        <authorList>
            <person name="Varghese N."/>
            <person name="Submissions S."/>
        </authorList>
    </citation>
    <scope>NUCLEOTIDE SEQUENCE [LARGE SCALE GENOMIC DNA]</scope>
    <source>
        <strain evidence="9">CGMCC 1.10329</strain>
    </source>
</reference>
<dbReference type="PANTHER" id="PTHR42923:SF3">
    <property type="entry name" value="PROTOPORPHYRINOGEN OXIDASE"/>
    <property type="match status" value="1"/>
</dbReference>
<evidence type="ECO:0000256" key="3">
    <source>
        <dbReference type="ARBA" id="ARBA00022827"/>
    </source>
</evidence>
<dbReference type="RefSeq" id="WP_074874669.1">
    <property type="nucleotide sequence ID" value="NZ_FOXI01000001.1"/>
</dbReference>
<comment type="cofactor">
    <cofactor evidence="1">
        <name>FAD</name>
        <dbReference type="ChEBI" id="CHEBI:57692"/>
    </cofactor>
</comment>
<dbReference type="AlphaFoldDB" id="A0A1I5MAS1"/>
<dbReference type="Gene3D" id="1.10.3110.10">
    <property type="entry name" value="protoporphyrinogen ix oxidase, domain 3"/>
    <property type="match status" value="1"/>
</dbReference>
<dbReference type="OrthoDB" id="237154at2157"/>
<evidence type="ECO:0000256" key="2">
    <source>
        <dbReference type="ARBA" id="ARBA00022630"/>
    </source>
</evidence>
<dbReference type="SUPFAM" id="SSF51905">
    <property type="entry name" value="FAD/NAD(P)-binding domain"/>
    <property type="match status" value="1"/>
</dbReference>
<name>A0A1I5MAS1_9EURY</name>
<accession>A0A1I5MAS1</accession>
<evidence type="ECO:0000313" key="9">
    <source>
        <dbReference type="Proteomes" id="UP000183769"/>
    </source>
</evidence>
<protein>
    <submittedName>
        <fullName evidence="8">Oxygen-dependent protoporphyrinogen oxidase</fullName>
    </submittedName>
</protein>
<proteinExistence type="predicted"/>
<evidence type="ECO:0000313" key="8">
    <source>
        <dbReference type="EMBL" id="SFP06619.1"/>
    </source>
</evidence>
<dbReference type="InterPro" id="IPR050464">
    <property type="entry name" value="Zeta_carotene_desat/Oxidored"/>
</dbReference>
<dbReference type="InterPro" id="IPR004572">
    <property type="entry name" value="Protoporphyrinogen_oxidase"/>
</dbReference>
<dbReference type="SUPFAM" id="SSF54373">
    <property type="entry name" value="FAD-linked reductases, C-terminal domain"/>
    <property type="match status" value="1"/>
</dbReference>
<dbReference type="EMBL" id="FOXI01000001">
    <property type="protein sequence ID" value="SFP06619.1"/>
    <property type="molecule type" value="Genomic_DNA"/>
</dbReference>
<organism evidence="8 9">
    <name type="scientific">Halolamina pelagica</name>
    <dbReference type="NCBI Taxonomy" id="699431"/>
    <lineage>
        <taxon>Archaea</taxon>
        <taxon>Methanobacteriati</taxon>
        <taxon>Methanobacteriota</taxon>
        <taxon>Stenosarchaea group</taxon>
        <taxon>Halobacteria</taxon>
        <taxon>Halobacteriales</taxon>
        <taxon>Haloferacaceae</taxon>
    </lineage>
</organism>
<sequence>MSDAEDAADDAGTAPSVAIVGAGFTGLSTLHALAERGVDAVTYEATDEVGGVVKSREIGGKLLEVGPQRLRMTDAIRAMVTDLDIADEVLTADDDLPLFVYADGDLREVPRSLSAFRRTDLLSTRGKLRLLAEPLTDPIDPAESAQDAFVRKFGTEAYTNLIAPLFGGTYGSDPAEMPAKHALKPMMGLESRKGSLLRAALSRLVFSGEETPPAASFESGLQRLPKALADEYAGRLNRETPVTGIERAGSGADSVWLVHTEDDTQRVDHVVLTTPADTTADIVEGVDAESAAALREFNYNPLVLVHLESRARAEGFGYQVRRTEPMRTLGVTWNSSLFDRDGVYTAFLGGMHDPDAIERDDETLGGTAAEEFKRVMGVDAEVLHVERMPRAFPAWDDSWAASERVDLPEGITLATNYTGRMGLPSRVREARRLAGELSNSVGE</sequence>
<keyword evidence="3" id="KW-0274">FAD</keyword>
<dbReference type="GO" id="GO:0004729">
    <property type="term" value="F:oxygen-dependent protoporphyrinogen oxidase activity"/>
    <property type="evidence" value="ECO:0007669"/>
    <property type="project" value="InterPro"/>
</dbReference>
<keyword evidence="5" id="KW-0350">Heme biosynthesis</keyword>
<dbReference type="PANTHER" id="PTHR42923">
    <property type="entry name" value="PROTOPORPHYRINOGEN OXIDASE"/>
    <property type="match status" value="1"/>
</dbReference>
<evidence type="ECO:0000259" key="7">
    <source>
        <dbReference type="Pfam" id="PF01593"/>
    </source>
</evidence>
<dbReference type="NCBIfam" id="TIGR00562">
    <property type="entry name" value="proto_IX_ox"/>
    <property type="match status" value="1"/>
</dbReference>
<evidence type="ECO:0000256" key="6">
    <source>
        <dbReference type="ARBA" id="ARBA00023444"/>
    </source>
</evidence>
<dbReference type="GO" id="GO:0006783">
    <property type="term" value="P:heme biosynthetic process"/>
    <property type="evidence" value="ECO:0007669"/>
    <property type="project" value="UniProtKB-KW"/>
</dbReference>